<dbReference type="PANTHER" id="PTHR43085">
    <property type="entry name" value="HEXOKINASE FAMILY MEMBER"/>
    <property type="match status" value="1"/>
</dbReference>
<dbReference type="PROSITE" id="PS00584">
    <property type="entry name" value="PFKB_KINASES_2"/>
    <property type="match status" value="1"/>
</dbReference>
<dbReference type="PRINTS" id="PR00990">
    <property type="entry name" value="RIBOKINASE"/>
</dbReference>
<keyword evidence="9" id="KW-1185">Reference proteome</keyword>
<dbReference type="RefSeq" id="WP_136726986.1">
    <property type="nucleotide sequence ID" value="NZ_JAOPYF010000091.1"/>
</dbReference>
<evidence type="ECO:0000256" key="3">
    <source>
        <dbReference type="ARBA" id="ARBA00022741"/>
    </source>
</evidence>
<keyword evidence="5" id="KW-0067">ATP-binding</keyword>
<dbReference type="GO" id="GO:0006000">
    <property type="term" value="P:fructose metabolic process"/>
    <property type="evidence" value="ECO:0007669"/>
    <property type="project" value="UniProtKB-ARBA"/>
</dbReference>
<gene>
    <name evidence="8" type="ORF">FCI23_29490</name>
</gene>
<evidence type="ECO:0000259" key="7">
    <source>
        <dbReference type="Pfam" id="PF00294"/>
    </source>
</evidence>
<dbReference type="Proteomes" id="UP000305778">
    <property type="component" value="Unassembled WGS sequence"/>
</dbReference>
<dbReference type="GO" id="GO:0005524">
    <property type="term" value="F:ATP binding"/>
    <property type="evidence" value="ECO:0007669"/>
    <property type="project" value="UniProtKB-KW"/>
</dbReference>
<comment type="caution">
    <text evidence="8">The sequence shown here is derived from an EMBL/GenBank/DDBJ whole genome shotgun (WGS) entry which is preliminary data.</text>
</comment>
<dbReference type="PANTHER" id="PTHR43085:SF1">
    <property type="entry name" value="PSEUDOURIDINE KINASE-RELATED"/>
    <property type="match status" value="1"/>
</dbReference>
<dbReference type="CDD" id="cd01167">
    <property type="entry name" value="bac_FRK"/>
    <property type="match status" value="1"/>
</dbReference>
<dbReference type="GO" id="GO:0008865">
    <property type="term" value="F:fructokinase activity"/>
    <property type="evidence" value="ECO:0007669"/>
    <property type="project" value="UniProtKB-ARBA"/>
</dbReference>
<evidence type="ECO:0000256" key="5">
    <source>
        <dbReference type="ARBA" id="ARBA00022840"/>
    </source>
</evidence>
<proteinExistence type="inferred from homology"/>
<comment type="similarity">
    <text evidence="1 6">Belongs to the carbohydrate kinase PfkB family.</text>
</comment>
<dbReference type="InterPro" id="IPR002173">
    <property type="entry name" value="Carboh/pur_kinase_PfkB_CS"/>
</dbReference>
<accession>A0A4U0SH97</accession>
<evidence type="ECO:0000313" key="9">
    <source>
        <dbReference type="Proteomes" id="UP000305778"/>
    </source>
</evidence>
<evidence type="ECO:0000256" key="6">
    <source>
        <dbReference type="RuleBase" id="RU003704"/>
    </source>
</evidence>
<dbReference type="PROSITE" id="PS00583">
    <property type="entry name" value="PFKB_KINASES_1"/>
    <property type="match status" value="1"/>
</dbReference>
<evidence type="ECO:0000313" key="8">
    <source>
        <dbReference type="EMBL" id="TKA08208.1"/>
    </source>
</evidence>
<evidence type="ECO:0000256" key="1">
    <source>
        <dbReference type="ARBA" id="ARBA00010688"/>
    </source>
</evidence>
<dbReference type="EMBL" id="SUMC01000033">
    <property type="protein sequence ID" value="TKA08208.1"/>
    <property type="molecule type" value="Genomic_DNA"/>
</dbReference>
<keyword evidence="4 6" id="KW-0418">Kinase</keyword>
<keyword evidence="3" id="KW-0547">Nucleotide-binding</keyword>
<dbReference type="InterPro" id="IPR011611">
    <property type="entry name" value="PfkB_dom"/>
</dbReference>
<organism evidence="8 9">
    <name type="scientific">Actinacidiphila oryziradicis</name>
    <dbReference type="NCBI Taxonomy" id="2571141"/>
    <lineage>
        <taxon>Bacteria</taxon>
        <taxon>Bacillati</taxon>
        <taxon>Actinomycetota</taxon>
        <taxon>Actinomycetes</taxon>
        <taxon>Kitasatosporales</taxon>
        <taxon>Streptomycetaceae</taxon>
        <taxon>Actinacidiphila</taxon>
    </lineage>
</organism>
<dbReference type="InterPro" id="IPR029056">
    <property type="entry name" value="Ribokinase-like"/>
</dbReference>
<evidence type="ECO:0000256" key="4">
    <source>
        <dbReference type="ARBA" id="ARBA00022777"/>
    </source>
</evidence>
<reference evidence="8 9" key="1">
    <citation type="submission" date="2019-04" db="EMBL/GenBank/DDBJ databases">
        <title>Streptomyces oryziradicis sp. nov., a novel actinomycete isolated from rhizosphere soil of rice (Oryza sativa L.).</title>
        <authorList>
            <person name="Li C."/>
        </authorList>
    </citation>
    <scope>NUCLEOTIDE SEQUENCE [LARGE SCALE GENOMIC DNA]</scope>
    <source>
        <strain evidence="8 9">NEAU-C40</strain>
    </source>
</reference>
<evidence type="ECO:0000256" key="2">
    <source>
        <dbReference type="ARBA" id="ARBA00022679"/>
    </source>
</evidence>
<dbReference type="InterPro" id="IPR002139">
    <property type="entry name" value="Ribo/fructo_kinase"/>
</dbReference>
<sequence>MPTPEAPTLVIGEALTDILDCPGEPRRSFPGGSPANVALGVARLGHPVRLATRVGRDHFGEALRTHLSDSGVVLTEGSVADAPTSTAIAHLDGRGAATYEFDISWDLPPGALEPARTGATGHLHTGSIAAALAPGADQVLAAIEAARGRATISYDPNLRPALLGPPEDERPRVEQLVSLSDVVKASQEDLEWLYPGQDIHEVAFRWARNGPSLVVLTLGAGGAQAWWRQGRHDLPATPVEVTDTVGAGDAFMAGLISGLLRAGMLGGGQEEPDGPRARTRLLSATAATRPHQELVQALDLAGRAAAFTCTRQGADPPTRAEISGWYPAAARAGGDHIAQGPVS</sequence>
<dbReference type="OrthoDB" id="9795789at2"/>
<feature type="domain" description="Carbohydrate kinase PfkB" evidence="7">
    <location>
        <begin position="28"/>
        <end position="317"/>
    </location>
</feature>
<dbReference type="SUPFAM" id="SSF53613">
    <property type="entry name" value="Ribokinase-like"/>
    <property type="match status" value="1"/>
</dbReference>
<dbReference type="AlphaFoldDB" id="A0A4U0SH97"/>
<protein>
    <submittedName>
        <fullName evidence="8">Carbohydrate kinase</fullName>
    </submittedName>
</protein>
<dbReference type="Pfam" id="PF00294">
    <property type="entry name" value="PfkB"/>
    <property type="match status" value="1"/>
</dbReference>
<dbReference type="Gene3D" id="3.40.1190.20">
    <property type="match status" value="1"/>
</dbReference>
<name>A0A4U0SH97_9ACTN</name>
<keyword evidence="2 6" id="KW-0808">Transferase</keyword>
<dbReference type="InterPro" id="IPR050306">
    <property type="entry name" value="PfkB_Carbo_kinase"/>
</dbReference>